<sequence length="290" mass="33436">MIKGSYRCTSCGLLNVHRYAKLYQGVLYANVHECKGKPRKTVEQEQRLRAHRFNNALLPSLLELSTAEDPRPYPPYPKKRPITRPQDPNQWGDLVEYSNFSSCLTNRPGLVGYVAYDNYDPNICYEYAPSSRGSYRCTSCIRFRKHTIAKIDDILSTAEDPCPYPPYPKKRPITRPQDPNQWGDLVEYSNFSSCLTNRPGLVGYVAYDNYDPNICYEYAPSSRGSYRCTSCIRFRKHTIAKIDDIRRVLQSASHLCHGVTIDEFEALQSQRTRISNWSLPTNNAIEFEDF</sequence>
<evidence type="ECO:0000313" key="1">
    <source>
        <dbReference type="Proteomes" id="UP000887579"/>
    </source>
</evidence>
<accession>A0AC34FIF0</accession>
<reference evidence="2" key="1">
    <citation type="submission" date="2022-11" db="UniProtKB">
        <authorList>
            <consortium name="WormBaseParasite"/>
        </authorList>
    </citation>
    <scope>IDENTIFICATION</scope>
</reference>
<evidence type="ECO:0000313" key="2">
    <source>
        <dbReference type="WBParaSite" id="ES5_v2.g17099.t1"/>
    </source>
</evidence>
<organism evidence="1 2">
    <name type="scientific">Panagrolaimus sp. ES5</name>
    <dbReference type="NCBI Taxonomy" id="591445"/>
    <lineage>
        <taxon>Eukaryota</taxon>
        <taxon>Metazoa</taxon>
        <taxon>Ecdysozoa</taxon>
        <taxon>Nematoda</taxon>
        <taxon>Chromadorea</taxon>
        <taxon>Rhabditida</taxon>
        <taxon>Tylenchina</taxon>
        <taxon>Panagrolaimomorpha</taxon>
        <taxon>Panagrolaimoidea</taxon>
        <taxon>Panagrolaimidae</taxon>
        <taxon>Panagrolaimus</taxon>
    </lineage>
</organism>
<name>A0AC34FIF0_9BILA</name>
<dbReference type="WBParaSite" id="ES5_v2.g17099.t1">
    <property type="protein sequence ID" value="ES5_v2.g17099.t1"/>
    <property type="gene ID" value="ES5_v2.g17099"/>
</dbReference>
<protein>
    <submittedName>
        <fullName evidence="2">Uncharacterized protein</fullName>
    </submittedName>
</protein>
<proteinExistence type="predicted"/>
<dbReference type="Proteomes" id="UP000887579">
    <property type="component" value="Unplaced"/>
</dbReference>